<dbReference type="VEuPathDB" id="TriTrypDB:LpyrH10_05_4090"/>
<protein>
    <recommendedName>
        <fullName evidence="3">F-box domain-containing protein</fullName>
    </recommendedName>
</protein>
<proteinExistence type="predicted"/>
<dbReference type="GeneID" id="26903840"/>
<accession>A0A0N0DX23</accession>
<evidence type="ECO:0000313" key="1">
    <source>
        <dbReference type="EMBL" id="KPA82495.1"/>
    </source>
</evidence>
<dbReference type="EMBL" id="LGTL01000005">
    <property type="protein sequence ID" value="KPA82495.1"/>
    <property type="molecule type" value="Genomic_DNA"/>
</dbReference>
<evidence type="ECO:0000313" key="2">
    <source>
        <dbReference type="Proteomes" id="UP000037923"/>
    </source>
</evidence>
<evidence type="ECO:0008006" key="3">
    <source>
        <dbReference type="Google" id="ProtNLM"/>
    </source>
</evidence>
<keyword evidence="2" id="KW-1185">Reference proteome</keyword>
<dbReference type="AlphaFoldDB" id="A0A0N0DX23"/>
<dbReference type="SUPFAM" id="SSF81383">
    <property type="entry name" value="F-box domain"/>
    <property type="match status" value="1"/>
</dbReference>
<dbReference type="Proteomes" id="UP000037923">
    <property type="component" value="Unassembled WGS sequence"/>
</dbReference>
<comment type="caution">
    <text evidence="1">The sequence shown here is derived from an EMBL/GenBank/DDBJ whole genome shotgun (WGS) entry which is preliminary data.</text>
</comment>
<name>A0A0N0DX23_LEPPY</name>
<gene>
    <name evidence="1" type="ORF">ABB37_03549</name>
</gene>
<sequence length="255" mass="28145">MMTDEQQKKPASASETIPDIFARYLKATSDEERQAIVQAHPPLFAGPVIPALQEARRHFSDTLREVKEACRMIDAVSGSLEYTGTPVELQPREAQLLLDEDTLLHSFSTSLASLLDAREKQGTVLPSVAAEATMSGTTAGSSAPASSCAWGAASGLWFTQPAIVLEVLSFLPTEVVLVEAENVCRRWRTWLFEPDVSRFFWVGCVQREFPRQLALLLQTEGEDLFRSDWRSLAMLCVAEEEDKGGETRPAAELEA</sequence>
<dbReference type="OMA" id="WVGCVQR"/>
<dbReference type="OrthoDB" id="272395at2759"/>
<dbReference type="InterPro" id="IPR036047">
    <property type="entry name" value="F-box-like_dom_sf"/>
</dbReference>
<dbReference type="RefSeq" id="XP_015660934.1">
    <property type="nucleotide sequence ID" value="XM_015800927.1"/>
</dbReference>
<reference evidence="1 2" key="1">
    <citation type="submission" date="2015-07" db="EMBL/GenBank/DDBJ databases">
        <title>High-quality genome of monoxenous trypanosomatid Leptomonas pyrrhocoris.</title>
        <authorList>
            <person name="Flegontov P."/>
            <person name="Butenko A."/>
            <person name="Firsov S."/>
            <person name="Vlcek C."/>
            <person name="Logacheva M.D."/>
            <person name="Field M."/>
            <person name="Filatov D."/>
            <person name="Flegontova O."/>
            <person name="Gerasimov E."/>
            <person name="Jackson A.P."/>
            <person name="Kelly S."/>
            <person name="Opperdoes F."/>
            <person name="O'Reilly A."/>
            <person name="Votypka J."/>
            <person name="Yurchenko V."/>
            <person name="Lukes J."/>
        </authorList>
    </citation>
    <scope>NUCLEOTIDE SEQUENCE [LARGE SCALE GENOMIC DNA]</scope>
    <source>
        <strain evidence="1">H10</strain>
    </source>
</reference>
<organism evidence="1 2">
    <name type="scientific">Leptomonas pyrrhocoris</name>
    <name type="common">Firebug parasite</name>
    <dbReference type="NCBI Taxonomy" id="157538"/>
    <lineage>
        <taxon>Eukaryota</taxon>
        <taxon>Discoba</taxon>
        <taxon>Euglenozoa</taxon>
        <taxon>Kinetoplastea</taxon>
        <taxon>Metakinetoplastina</taxon>
        <taxon>Trypanosomatida</taxon>
        <taxon>Trypanosomatidae</taxon>
        <taxon>Leishmaniinae</taxon>
        <taxon>Leptomonas</taxon>
    </lineage>
</organism>